<name>A0A392RZE8_9FABA</name>
<proteinExistence type="predicted"/>
<evidence type="ECO:0000313" key="2">
    <source>
        <dbReference type="Proteomes" id="UP000265520"/>
    </source>
</evidence>
<accession>A0A392RZE8</accession>
<keyword evidence="2" id="KW-1185">Reference proteome</keyword>
<organism evidence="1 2">
    <name type="scientific">Trifolium medium</name>
    <dbReference type="NCBI Taxonomy" id="97028"/>
    <lineage>
        <taxon>Eukaryota</taxon>
        <taxon>Viridiplantae</taxon>
        <taxon>Streptophyta</taxon>
        <taxon>Embryophyta</taxon>
        <taxon>Tracheophyta</taxon>
        <taxon>Spermatophyta</taxon>
        <taxon>Magnoliopsida</taxon>
        <taxon>eudicotyledons</taxon>
        <taxon>Gunneridae</taxon>
        <taxon>Pentapetalae</taxon>
        <taxon>rosids</taxon>
        <taxon>fabids</taxon>
        <taxon>Fabales</taxon>
        <taxon>Fabaceae</taxon>
        <taxon>Papilionoideae</taxon>
        <taxon>50 kb inversion clade</taxon>
        <taxon>NPAAA clade</taxon>
        <taxon>Hologalegina</taxon>
        <taxon>IRL clade</taxon>
        <taxon>Trifolieae</taxon>
        <taxon>Trifolium</taxon>
    </lineage>
</organism>
<reference evidence="1 2" key="1">
    <citation type="journal article" date="2018" name="Front. Plant Sci.">
        <title>Red Clover (Trifolium pratense) and Zigzag Clover (T. medium) - A Picture of Genomic Similarities and Differences.</title>
        <authorList>
            <person name="Dluhosova J."/>
            <person name="Istvanek J."/>
            <person name="Nedelnik J."/>
            <person name="Repkova J."/>
        </authorList>
    </citation>
    <scope>NUCLEOTIDE SEQUENCE [LARGE SCALE GENOMIC DNA]</scope>
    <source>
        <strain evidence="2">cv. 10/8</strain>
        <tissue evidence="1">Leaf</tissue>
    </source>
</reference>
<dbReference type="Proteomes" id="UP000265520">
    <property type="component" value="Unassembled WGS sequence"/>
</dbReference>
<evidence type="ECO:0000313" key="1">
    <source>
        <dbReference type="EMBL" id="MCI41527.1"/>
    </source>
</evidence>
<dbReference type="AlphaFoldDB" id="A0A392RZE8"/>
<sequence length="69" mass="7743">MNILLAMLLGALDPSQWLISLYVSCQLLTVITYNCFPQYKDNVLAPRYLPHCEPLYQKHSSAATASSLI</sequence>
<protein>
    <submittedName>
        <fullName evidence="1">Uncharacterized protein</fullName>
    </submittedName>
</protein>
<comment type="caution">
    <text evidence="1">The sequence shown here is derived from an EMBL/GenBank/DDBJ whole genome shotgun (WGS) entry which is preliminary data.</text>
</comment>
<dbReference type="EMBL" id="LXQA010293307">
    <property type="protein sequence ID" value="MCI41527.1"/>
    <property type="molecule type" value="Genomic_DNA"/>
</dbReference>
<feature type="non-terminal residue" evidence="1">
    <location>
        <position position="69"/>
    </location>
</feature>